<dbReference type="PRINTS" id="PR00081">
    <property type="entry name" value="GDHRDH"/>
</dbReference>
<dbReference type="FunFam" id="3.40.50.720:FF:000084">
    <property type="entry name" value="Short-chain dehydrogenase reductase"/>
    <property type="match status" value="1"/>
</dbReference>
<evidence type="ECO:0000256" key="1">
    <source>
        <dbReference type="ARBA" id="ARBA00006484"/>
    </source>
</evidence>
<keyword evidence="4" id="KW-1185">Reference proteome</keyword>
<dbReference type="PANTHER" id="PTHR42879:SF2">
    <property type="entry name" value="3-OXOACYL-[ACYL-CARRIER-PROTEIN] REDUCTASE FABG"/>
    <property type="match status" value="1"/>
</dbReference>
<proteinExistence type="inferred from homology"/>
<dbReference type="Gene3D" id="3.40.50.720">
    <property type="entry name" value="NAD(P)-binding Rossmann-like Domain"/>
    <property type="match status" value="1"/>
</dbReference>
<evidence type="ECO:0000313" key="3">
    <source>
        <dbReference type="EMBL" id="AXE20300.1"/>
    </source>
</evidence>
<dbReference type="PRINTS" id="PR00080">
    <property type="entry name" value="SDRFAMILY"/>
</dbReference>
<dbReference type="Proteomes" id="UP000251993">
    <property type="component" value="Chromosome"/>
</dbReference>
<dbReference type="SUPFAM" id="SSF51735">
    <property type="entry name" value="NAD(P)-binding Rossmann-fold domains"/>
    <property type="match status" value="1"/>
</dbReference>
<dbReference type="CDD" id="cd05233">
    <property type="entry name" value="SDR_c"/>
    <property type="match status" value="1"/>
</dbReference>
<accession>A0A344TNS9</accession>
<gene>
    <name evidence="3" type="ORF">DR864_22380</name>
</gene>
<dbReference type="GO" id="GO:0032787">
    <property type="term" value="P:monocarboxylic acid metabolic process"/>
    <property type="evidence" value="ECO:0007669"/>
    <property type="project" value="UniProtKB-ARBA"/>
</dbReference>
<dbReference type="KEGG" id="run:DR864_22380"/>
<feature type="domain" description="Ketoreductase" evidence="2">
    <location>
        <begin position="6"/>
        <end position="190"/>
    </location>
</feature>
<dbReference type="EMBL" id="CP030850">
    <property type="protein sequence ID" value="AXE20300.1"/>
    <property type="molecule type" value="Genomic_DNA"/>
</dbReference>
<dbReference type="InterPro" id="IPR036291">
    <property type="entry name" value="NAD(P)-bd_dom_sf"/>
</dbReference>
<dbReference type="InterPro" id="IPR057326">
    <property type="entry name" value="KR_dom"/>
</dbReference>
<dbReference type="Pfam" id="PF13561">
    <property type="entry name" value="adh_short_C2"/>
    <property type="match status" value="1"/>
</dbReference>
<reference evidence="3 4" key="1">
    <citation type="submission" date="2018-07" db="EMBL/GenBank/DDBJ databases">
        <title>Genome sequencing of Runella.</title>
        <authorList>
            <person name="Baek M.-G."/>
            <person name="Yi H."/>
        </authorList>
    </citation>
    <scope>NUCLEOTIDE SEQUENCE [LARGE SCALE GENOMIC DNA]</scope>
    <source>
        <strain evidence="3 4">HYN0085</strain>
    </source>
</reference>
<evidence type="ECO:0000313" key="4">
    <source>
        <dbReference type="Proteomes" id="UP000251993"/>
    </source>
</evidence>
<evidence type="ECO:0000259" key="2">
    <source>
        <dbReference type="SMART" id="SM00822"/>
    </source>
</evidence>
<dbReference type="RefSeq" id="WP_114069063.1">
    <property type="nucleotide sequence ID" value="NZ_CP030850.1"/>
</dbReference>
<dbReference type="PANTHER" id="PTHR42879">
    <property type="entry name" value="3-OXOACYL-(ACYL-CARRIER-PROTEIN) REDUCTASE"/>
    <property type="match status" value="1"/>
</dbReference>
<comment type="similarity">
    <text evidence="1">Belongs to the short-chain dehydrogenases/reductases (SDR) family.</text>
</comment>
<dbReference type="AlphaFoldDB" id="A0A344TNS9"/>
<protein>
    <submittedName>
        <fullName evidence="3">3-oxoacyl-ACP reductase</fullName>
    </submittedName>
</protein>
<dbReference type="InterPro" id="IPR020904">
    <property type="entry name" value="Sc_DH/Rdtase_CS"/>
</dbReference>
<dbReference type="OrthoDB" id="9788235at2"/>
<sequence>MRLQHKKALVTGASGGIGKAIALQLAREGCAVGIHFLDKAEEAGQVAEEIRALGRIAQVFQADLSEPEQAQRLGNEAWETMLGIDFLVNNAGVSYKKHFLDVTVEDVETFTNINFKGTFFLTQTIARKMVETQTEGSIYTITSVNALRPGLGLSTYGATKGALETLMQGVAMELAPHRIKVNTIALGAFQTDITAAVWQNPALLKEVNDGIPLGRFGQPQEAAAIVVDMLASGSYLTGASLTLDGGLLLMRGYGKPAPYQNEE</sequence>
<dbReference type="InterPro" id="IPR050259">
    <property type="entry name" value="SDR"/>
</dbReference>
<dbReference type="InterPro" id="IPR002347">
    <property type="entry name" value="SDR_fam"/>
</dbReference>
<organism evidence="3 4">
    <name type="scientific">Runella rosea</name>
    <dbReference type="NCBI Taxonomy" id="2259595"/>
    <lineage>
        <taxon>Bacteria</taxon>
        <taxon>Pseudomonadati</taxon>
        <taxon>Bacteroidota</taxon>
        <taxon>Cytophagia</taxon>
        <taxon>Cytophagales</taxon>
        <taxon>Spirosomataceae</taxon>
        <taxon>Runella</taxon>
    </lineage>
</organism>
<name>A0A344TNS9_9BACT</name>
<dbReference type="SMART" id="SM00822">
    <property type="entry name" value="PKS_KR"/>
    <property type="match status" value="1"/>
</dbReference>
<dbReference type="PROSITE" id="PS00061">
    <property type="entry name" value="ADH_SHORT"/>
    <property type="match status" value="1"/>
</dbReference>